<feature type="transmembrane region" description="Helical" evidence="5">
    <location>
        <begin position="360"/>
        <end position="376"/>
    </location>
</feature>
<comment type="similarity">
    <text evidence="1">Belongs to the type-B carboxylesterase/lipase family.</text>
</comment>
<keyword evidence="5" id="KW-1133">Transmembrane helix</keyword>
<reference evidence="8" key="1">
    <citation type="journal article" date="2015" name="Proc. Natl. Acad. Sci. U.S.A.">
        <title>Genome sequence of the Asian Tiger mosquito, Aedes albopictus, reveals insights into its biology, genetics, and evolution.</title>
        <authorList>
            <person name="Chen X.G."/>
            <person name="Jiang X."/>
            <person name="Gu J."/>
            <person name="Xu M."/>
            <person name="Wu Y."/>
            <person name="Deng Y."/>
            <person name="Zhang C."/>
            <person name="Bonizzoni M."/>
            <person name="Dermauw W."/>
            <person name="Vontas J."/>
            <person name="Armbruster P."/>
            <person name="Huang X."/>
            <person name="Yang Y."/>
            <person name="Zhang H."/>
            <person name="He W."/>
            <person name="Peng H."/>
            <person name="Liu Y."/>
            <person name="Wu K."/>
            <person name="Chen J."/>
            <person name="Lirakis M."/>
            <person name="Topalis P."/>
            <person name="Van Leeuwen T."/>
            <person name="Hall A.B."/>
            <person name="Jiang X."/>
            <person name="Thorpe C."/>
            <person name="Mueller R.L."/>
            <person name="Sun C."/>
            <person name="Waterhouse R.M."/>
            <person name="Yan G."/>
            <person name="Tu Z.J."/>
            <person name="Fang X."/>
            <person name="James A.A."/>
        </authorList>
    </citation>
    <scope>NUCLEOTIDE SEQUENCE [LARGE SCALE GENOMIC DNA]</scope>
    <source>
        <strain evidence="8">Foshan</strain>
    </source>
</reference>
<evidence type="ECO:0000313" key="8">
    <source>
        <dbReference type="Proteomes" id="UP000069940"/>
    </source>
</evidence>
<keyword evidence="5" id="KW-0472">Membrane</keyword>
<dbReference type="InterPro" id="IPR029058">
    <property type="entry name" value="AB_hydrolase_fold"/>
</dbReference>
<proteinExistence type="inferred from homology"/>
<protein>
    <recommendedName>
        <fullName evidence="6">Carboxylesterase type B domain-containing protein</fullName>
    </recommendedName>
</protein>
<dbReference type="EnsemblMetazoa" id="AALFPA23_003106.R3293">
    <property type="protein sequence ID" value="AALFPA23_003106.P3293"/>
    <property type="gene ID" value="AALFPA23_003106"/>
</dbReference>
<accession>A0ABM1XUX9</accession>
<organism evidence="7 8">
    <name type="scientific">Aedes albopictus</name>
    <name type="common">Asian tiger mosquito</name>
    <name type="synonym">Stegomyia albopicta</name>
    <dbReference type="NCBI Taxonomy" id="7160"/>
    <lineage>
        <taxon>Eukaryota</taxon>
        <taxon>Metazoa</taxon>
        <taxon>Ecdysozoa</taxon>
        <taxon>Arthropoda</taxon>
        <taxon>Hexapoda</taxon>
        <taxon>Insecta</taxon>
        <taxon>Pterygota</taxon>
        <taxon>Neoptera</taxon>
        <taxon>Endopterygota</taxon>
        <taxon>Diptera</taxon>
        <taxon>Nematocera</taxon>
        <taxon>Culicoidea</taxon>
        <taxon>Culicidae</taxon>
        <taxon>Culicinae</taxon>
        <taxon>Aedini</taxon>
        <taxon>Aedes</taxon>
        <taxon>Stegomyia</taxon>
    </lineage>
</organism>
<keyword evidence="5" id="KW-0812">Transmembrane</keyword>
<reference evidence="7" key="2">
    <citation type="submission" date="2025-05" db="UniProtKB">
        <authorList>
            <consortium name="EnsemblMetazoa"/>
        </authorList>
    </citation>
    <scope>IDENTIFICATION</scope>
    <source>
        <strain evidence="7">Foshan</strain>
    </source>
</reference>
<dbReference type="PANTHER" id="PTHR43903">
    <property type="entry name" value="NEUROLIGIN"/>
    <property type="match status" value="1"/>
</dbReference>
<evidence type="ECO:0000313" key="7">
    <source>
        <dbReference type="EnsemblMetazoa" id="AALFPA23_003106.P3293"/>
    </source>
</evidence>
<evidence type="ECO:0000256" key="5">
    <source>
        <dbReference type="SAM" id="Phobius"/>
    </source>
</evidence>
<evidence type="ECO:0000256" key="3">
    <source>
        <dbReference type="ARBA" id="ARBA00023180"/>
    </source>
</evidence>
<dbReference type="EnsemblMetazoa" id="AALFPA23_003106.R3295">
    <property type="protein sequence ID" value="AALFPA23_003106.P3295"/>
    <property type="gene ID" value="AALFPA23_003106"/>
</dbReference>
<dbReference type="Proteomes" id="UP000069940">
    <property type="component" value="Unassembled WGS sequence"/>
</dbReference>
<feature type="compositionally biased region" description="Acidic residues" evidence="4">
    <location>
        <begin position="1001"/>
        <end position="1010"/>
    </location>
</feature>
<dbReference type="InterPro" id="IPR019819">
    <property type="entry name" value="Carboxylesterase_B_CS"/>
</dbReference>
<sequence>MQKVPAPYNLGQDEVHFAPCSIHPSHQHLIQLNFEPPFIVSGKESFITTIQLMCHFFLCLVVSCATVRVNLVYSNKAMTTNVVTHHTDEKKQSQCFKSILIKTYLLPRRIALRISSIFTFMNTTLKFYSPRTYKYRCTVLNKPSESFTIESKTDEFNITIRLSDEISEESENKVALQSEVVVQGRKSCIVLRIYSRTTKYNYDCVQYEASFATYHNIEHNELIINKQHKHIVNGIDYMRKEFTIHIYNNSTWAYDVFYIVEWIDYRIYIAIINDSNCNIVWSSNRSGDRYMKIVITLNVGCTTRTIDGTCFYHTKRNAGTRKKYTSSSRFLKTTTAIFTMITWMFLFVKKCKDLHFKLQMLLILSLCVPIVSAAYQNNKYSTNIIKTKYGPLRGIVLHSNPIVEAFLGVPYASPPIGSLRYMPPVTPSTWKTTKLADNFSPVCPQALPKLYGSDGLFEHTRGRLAHLRRLLPLLSNQSEDCLYLNLYVPRSGESVEPDGTTKATIVYIHGESYEWNSGNPYDGSILASTGNVILVTINFRLGVLGFLKTGAKGSAQGNFGLMDLVAALHWLRENLSAFHGDPSRITLMGHGTGASLANILVVSPVASDLIHRVILLSGSALSPWAIQRDPLAIKQIVANQTRCKLDLLMDDLAPCLRTKSVPELLRIIPPNPRFLPGYAPFVDGTVIINPRTANIRLPTLPLGSAITSTNGIEFANFPTAELLFGLTSYESYNDLSAQDMEFGFNETRRDRILRTYVRNVFHFHLKEIYSTLRNEYTDWEHPPRNPLGHRDTILELLSDGHTAAPLVRLGYLHSLLEGKSYFLHFRHQSDERDFPQRGGSVRGEDVPFTFGLPLSPLFSSNYSLEDKQISQILMRYLTNFAKTGMPNGLNTQNVNDISQDDHGSTRNMHNGKNHHRYKRSNFKFPFRDEQIPPGFLNNKLLKSLYQSNINTSYFDNDSNEEFNSNKDNDSWGDTINTLVDDPEEIDVMHDSPGYGRRESYDENDSDDNDSYDSMNRETLLNLEKWDMYDSINQIYLELGKSGCSATARSHYRGHKLSMWLSLIPQLHSFDDAAYLPMRHHHFTDDKPEYYDGRLKEPRNITLPRLITIAKTTTKPHKTETNAVPFAQTIPTECPPNMTVMPPIAATYPQRNQMGTADNSKELINQLANSQYQNYSTAFNITIGVGCFLLLLNVIIFSAIYYQREKHANLNKQKDNSLSEDSLHEGISTAESRFEQQNVMRNSENDSIGSKSNLKLQSVSGVASLNEYNCYEQGPDSKKKCIIVDVCSSELPLKEYPYTSPRGSTTGSIRCSVTPETYKKISLENLAAVPQAYSSQPSSMSDSSSLTVSTYHPMRQNASTITGDQCTQSEQTCLPETQEIGTTVNEVDLEYSSMMMETSQINRSAGFQGGILRQQTGSVIHGTAKKRVQIQEISV</sequence>
<dbReference type="InterPro" id="IPR002018">
    <property type="entry name" value="CarbesteraseB"/>
</dbReference>
<evidence type="ECO:0000256" key="1">
    <source>
        <dbReference type="ARBA" id="ARBA00005964"/>
    </source>
</evidence>
<dbReference type="GeneID" id="109411553"/>
<dbReference type="RefSeq" id="XP_062707691.1">
    <property type="nucleotide sequence ID" value="XM_062851707.1"/>
</dbReference>
<keyword evidence="3" id="KW-0325">Glycoprotein</keyword>
<keyword evidence="2" id="KW-0732">Signal</keyword>
<evidence type="ECO:0000259" key="6">
    <source>
        <dbReference type="Pfam" id="PF00135"/>
    </source>
</evidence>
<dbReference type="Pfam" id="PF00135">
    <property type="entry name" value="COesterase"/>
    <property type="match status" value="1"/>
</dbReference>
<feature type="transmembrane region" description="Helical" evidence="5">
    <location>
        <begin position="1177"/>
        <end position="1201"/>
    </location>
</feature>
<dbReference type="Gene3D" id="3.40.50.1820">
    <property type="entry name" value="alpha/beta hydrolase"/>
    <property type="match status" value="1"/>
</dbReference>
<dbReference type="RefSeq" id="XP_062707690.1">
    <property type="nucleotide sequence ID" value="XM_062851706.1"/>
</dbReference>
<dbReference type="PROSITE" id="PS00941">
    <property type="entry name" value="CARBOXYLESTERASE_B_2"/>
    <property type="match status" value="1"/>
</dbReference>
<feature type="domain" description="Carboxylesterase type B" evidence="6">
    <location>
        <begin position="382"/>
        <end position="909"/>
    </location>
</feature>
<feature type="region of interest" description="Disordered" evidence="4">
    <location>
        <begin position="985"/>
        <end position="1013"/>
    </location>
</feature>
<evidence type="ECO:0000256" key="4">
    <source>
        <dbReference type="SAM" id="MobiDB-lite"/>
    </source>
</evidence>
<dbReference type="InterPro" id="IPR051093">
    <property type="entry name" value="Neuroligin/BSAL"/>
</dbReference>
<feature type="transmembrane region" description="Helical" evidence="5">
    <location>
        <begin position="330"/>
        <end position="348"/>
    </location>
</feature>
<name>A0ABM1XUX9_AEDAL</name>
<dbReference type="SUPFAM" id="SSF53474">
    <property type="entry name" value="alpha/beta-Hydrolases"/>
    <property type="match status" value="1"/>
</dbReference>
<keyword evidence="8" id="KW-1185">Reference proteome</keyword>
<evidence type="ECO:0000256" key="2">
    <source>
        <dbReference type="ARBA" id="ARBA00022729"/>
    </source>
</evidence>